<dbReference type="EMBL" id="CAMGYJ010000002">
    <property type="protein sequence ID" value="CAI0377794.1"/>
    <property type="molecule type" value="Genomic_DNA"/>
</dbReference>
<proteinExistence type="predicted"/>
<sequence length="260" mass="29398">MRQSSRIEIFDPFYCPASSLFLNETSILPPRALGFPSSFISEHEEVDELSSAFELLAPRASGFELFDTVTDLIQVDKTSSYCSYKRVQQRAGPELYLQKISDRVSALESKFEQLVGKSKSKVGGEWKYTWTAEINGPVERKYKWMAEIKGAAEEEEVKKEKKQVPVKRAPVEKKYKWTAEIKGKGEESRKYVFEVSSGGGANKSNESGKKDKKKEVTKEEEKKSKKNGVRVVEIEEPEADHGVVVLRQAFAKRAGALRTM</sequence>
<gene>
    <name evidence="2" type="ORF">LITE_LOCUS1608</name>
</gene>
<dbReference type="AlphaFoldDB" id="A0AAV0GYN7"/>
<reference evidence="2" key="1">
    <citation type="submission" date="2022-08" db="EMBL/GenBank/DDBJ databases">
        <authorList>
            <person name="Gutierrez-Valencia J."/>
        </authorList>
    </citation>
    <scope>NUCLEOTIDE SEQUENCE</scope>
</reference>
<comment type="caution">
    <text evidence="2">The sequence shown here is derived from an EMBL/GenBank/DDBJ whole genome shotgun (WGS) entry which is preliminary data.</text>
</comment>
<feature type="compositionally biased region" description="Basic and acidic residues" evidence="1">
    <location>
        <begin position="206"/>
        <end position="223"/>
    </location>
</feature>
<accession>A0AAV0GYN7</accession>
<dbReference type="Proteomes" id="UP001154282">
    <property type="component" value="Unassembled WGS sequence"/>
</dbReference>
<feature type="region of interest" description="Disordered" evidence="1">
    <location>
        <begin position="194"/>
        <end position="229"/>
    </location>
</feature>
<keyword evidence="3" id="KW-1185">Reference proteome</keyword>
<organism evidence="2 3">
    <name type="scientific">Linum tenue</name>
    <dbReference type="NCBI Taxonomy" id="586396"/>
    <lineage>
        <taxon>Eukaryota</taxon>
        <taxon>Viridiplantae</taxon>
        <taxon>Streptophyta</taxon>
        <taxon>Embryophyta</taxon>
        <taxon>Tracheophyta</taxon>
        <taxon>Spermatophyta</taxon>
        <taxon>Magnoliopsida</taxon>
        <taxon>eudicotyledons</taxon>
        <taxon>Gunneridae</taxon>
        <taxon>Pentapetalae</taxon>
        <taxon>rosids</taxon>
        <taxon>fabids</taxon>
        <taxon>Malpighiales</taxon>
        <taxon>Linaceae</taxon>
        <taxon>Linum</taxon>
    </lineage>
</organism>
<evidence type="ECO:0000313" key="3">
    <source>
        <dbReference type="Proteomes" id="UP001154282"/>
    </source>
</evidence>
<evidence type="ECO:0000256" key="1">
    <source>
        <dbReference type="SAM" id="MobiDB-lite"/>
    </source>
</evidence>
<name>A0AAV0GYN7_9ROSI</name>
<evidence type="ECO:0000313" key="2">
    <source>
        <dbReference type="EMBL" id="CAI0377794.1"/>
    </source>
</evidence>
<protein>
    <submittedName>
        <fullName evidence="2">Uncharacterized protein</fullName>
    </submittedName>
</protein>